<dbReference type="Gene3D" id="1.10.630.10">
    <property type="entry name" value="Cytochrome P450"/>
    <property type="match status" value="1"/>
</dbReference>
<keyword evidence="5" id="KW-0472">Membrane</keyword>
<feature type="non-terminal residue" evidence="6">
    <location>
        <position position="252"/>
    </location>
</feature>
<evidence type="ECO:0000256" key="5">
    <source>
        <dbReference type="SAM" id="Phobius"/>
    </source>
</evidence>
<dbReference type="InterPro" id="IPR050182">
    <property type="entry name" value="Cytochrome_P450_fam2"/>
</dbReference>
<proteinExistence type="inferred from homology"/>
<dbReference type="SUPFAM" id="SSF48264">
    <property type="entry name" value="Cytochrome P450"/>
    <property type="match status" value="1"/>
</dbReference>
<dbReference type="Pfam" id="PF00067">
    <property type="entry name" value="p450"/>
    <property type="match status" value="1"/>
</dbReference>
<evidence type="ECO:0000256" key="2">
    <source>
        <dbReference type="ARBA" id="ARBA00022723"/>
    </source>
</evidence>
<dbReference type="Proteomes" id="UP001217089">
    <property type="component" value="Unassembled WGS sequence"/>
</dbReference>
<dbReference type="EMBL" id="JARBDR010000018">
    <property type="protein sequence ID" value="KAJ8321939.1"/>
    <property type="molecule type" value="Genomic_DNA"/>
</dbReference>
<keyword evidence="5" id="KW-1133">Transmembrane helix</keyword>
<feature type="region of interest" description="Disordered" evidence="4">
    <location>
        <begin position="209"/>
        <end position="229"/>
    </location>
</feature>
<accession>A0ABQ9FXG1</accession>
<dbReference type="InterPro" id="IPR036396">
    <property type="entry name" value="Cyt_P450_sf"/>
</dbReference>
<gene>
    <name evidence="6" type="ORF">KUTeg_000410</name>
</gene>
<feature type="transmembrane region" description="Helical" evidence="5">
    <location>
        <begin position="6"/>
        <end position="27"/>
    </location>
</feature>
<keyword evidence="7" id="KW-1185">Reference proteome</keyword>
<evidence type="ECO:0008006" key="8">
    <source>
        <dbReference type="Google" id="ProtNLM"/>
    </source>
</evidence>
<comment type="caution">
    <text evidence="6">The sequence shown here is derived from an EMBL/GenBank/DDBJ whole genome shotgun (WGS) entry which is preliminary data.</text>
</comment>
<evidence type="ECO:0000256" key="1">
    <source>
        <dbReference type="ARBA" id="ARBA00010617"/>
    </source>
</evidence>
<sequence length="252" mass="29418">MEVLYLFYLLITFGVTFSIINLIMSCLGRRYRKRSDQVPGPCPLPLIGNLVTAIGKEGFPAICLRLSNIYGPVFRMRLGQLEMYIVTGHTTIHEMLEGDSLTYAERPNWLYIPGTIFNKKGIIWTGGEEWDKVQRLVLKAVHDKEIQARIHNEILGEFDVVAKHDDEEFQKLQDKMQFVAVNSKTQNPEHLFPFLAMLTKSKFLRAQIEQHQQHRNDDHEQQQQQQQQQQHHDFIDVFLSLSQEERQHAAYL</sequence>
<keyword evidence="5" id="KW-0812">Transmembrane</keyword>
<comment type="similarity">
    <text evidence="1">Belongs to the cytochrome P450 family.</text>
</comment>
<organism evidence="6 7">
    <name type="scientific">Tegillarca granosa</name>
    <name type="common">Malaysian cockle</name>
    <name type="synonym">Anadara granosa</name>
    <dbReference type="NCBI Taxonomy" id="220873"/>
    <lineage>
        <taxon>Eukaryota</taxon>
        <taxon>Metazoa</taxon>
        <taxon>Spiralia</taxon>
        <taxon>Lophotrochozoa</taxon>
        <taxon>Mollusca</taxon>
        <taxon>Bivalvia</taxon>
        <taxon>Autobranchia</taxon>
        <taxon>Pteriomorphia</taxon>
        <taxon>Arcoida</taxon>
        <taxon>Arcoidea</taxon>
        <taxon>Arcidae</taxon>
        <taxon>Tegillarca</taxon>
    </lineage>
</organism>
<evidence type="ECO:0000256" key="3">
    <source>
        <dbReference type="ARBA" id="ARBA00023004"/>
    </source>
</evidence>
<protein>
    <recommendedName>
        <fullName evidence="8">Cytochrome P450</fullName>
    </recommendedName>
</protein>
<dbReference type="PANTHER" id="PTHR24300">
    <property type="entry name" value="CYTOCHROME P450 508A4-RELATED"/>
    <property type="match status" value="1"/>
</dbReference>
<dbReference type="PANTHER" id="PTHR24300:SF375">
    <property type="entry name" value="CYTOCHROME P450 FAMILY"/>
    <property type="match status" value="1"/>
</dbReference>
<dbReference type="InterPro" id="IPR001128">
    <property type="entry name" value="Cyt_P450"/>
</dbReference>
<reference evidence="6 7" key="1">
    <citation type="submission" date="2022-12" db="EMBL/GenBank/DDBJ databases">
        <title>Chromosome-level genome of Tegillarca granosa.</title>
        <authorList>
            <person name="Kim J."/>
        </authorList>
    </citation>
    <scope>NUCLEOTIDE SEQUENCE [LARGE SCALE GENOMIC DNA]</scope>
    <source>
        <strain evidence="6">Teg-2019</strain>
        <tissue evidence="6">Adductor muscle</tissue>
    </source>
</reference>
<keyword evidence="2" id="KW-0479">Metal-binding</keyword>
<evidence type="ECO:0000256" key="4">
    <source>
        <dbReference type="SAM" id="MobiDB-lite"/>
    </source>
</evidence>
<feature type="compositionally biased region" description="Basic and acidic residues" evidence="4">
    <location>
        <begin position="211"/>
        <end position="221"/>
    </location>
</feature>
<name>A0ABQ9FXG1_TEGGR</name>
<evidence type="ECO:0000313" key="7">
    <source>
        <dbReference type="Proteomes" id="UP001217089"/>
    </source>
</evidence>
<evidence type="ECO:0000313" key="6">
    <source>
        <dbReference type="EMBL" id="KAJ8321939.1"/>
    </source>
</evidence>
<keyword evidence="3" id="KW-0408">Iron</keyword>